<sequence length="138" mass="15228">MQDSAELRNTFASGAARDDFRQVGHRGSWAACDERRRASYVSLNITGSAATNDNVASSLRFLPQSLAKEVRIKAVRGTIGGQTQCCTGESRECGYEYDEGVTKSIGLQQRVHELSAKVASRDFLFQQMRSRSDEDSTI</sequence>
<dbReference type="GeneID" id="13398802"/>
<keyword evidence="2" id="KW-1185">Reference proteome</keyword>
<evidence type="ECO:0000313" key="2">
    <source>
        <dbReference type="Proteomes" id="UP000008062"/>
    </source>
</evidence>
<evidence type="ECO:0000313" key="1">
    <source>
        <dbReference type="EMBL" id="EGP84231.1"/>
    </source>
</evidence>
<proteinExistence type="predicted"/>
<reference evidence="1 2" key="1">
    <citation type="journal article" date="2011" name="PLoS Genet.">
        <title>Finished genome of the fungal wheat pathogen Mycosphaerella graminicola reveals dispensome structure, chromosome plasticity, and stealth pathogenesis.</title>
        <authorList>
            <person name="Goodwin S.B."/>
            <person name="Ben M'barek S."/>
            <person name="Dhillon B."/>
            <person name="Wittenberg A.H.J."/>
            <person name="Crane C.F."/>
            <person name="Hane J.K."/>
            <person name="Foster A.J."/>
            <person name="Van der Lee T.A.J."/>
            <person name="Grimwood J."/>
            <person name="Aerts A."/>
            <person name="Antoniw J."/>
            <person name="Bailey A."/>
            <person name="Bluhm B."/>
            <person name="Bowler J."/>
            <person name="Bristow J."/>
            <person name="van der Burgt A."/>
            <person name="Canto-Canche B."/>
            <person name="Churchill A.C.L."/>
            <person name="Conde-Ferraez L."/>
            <person name="Cools H.J."/>
            <person name="Coutinho P.M."/>
            <person name="Csukai M."/>
            <person name="Dehal P."/>
            <person name="De Wit P."/>
            <person name="Donzelli B."/>
            <person name="van de Geest H.C."/>
            <person name="van Ham R.C.H.J."/>
            <person name="Hammond-Kosack K.E."/>
            <person name="Henrissat B."/>
            <person name="Kilian A."/>
            <person name="Kobayashi A.K."/>
            <person name="Koopmann E."/>
            <person name="Kourmpetis Y."/>
            <person name="Kuzniar A."/>
            <person name="Lindquist E."/>
            <person name="Lombard V."/>
            <person name="Maliepaard C."/>
            <person name="Martins N."/>
            <person name="Mehrabi R."/>
            <person name="Nap J.P.H."/>
            <person name="Ponomarenko A."/>
            <person name="Rudd J.J."/>
            <person name="Salamov A."/>
            <person name="Schmutz J."/>
            <person name="Schouten H.J."/>
            <person name="Shapiro H."/>
            <person name="Stergiopoulos I."/>
            <person name="Torriani S.F.F."/>
            <person name="Tu H."/>
            <person name="de Vries R.P."/>
            <person name="Waalwijk C."/>
            <person name="Ware S.B."/>
            <person name="Wiebenga A."/>
            <person name="Zwiers L.-H."/>
            <person name="Oliver R.P."/>
            <person name="Grigoriev I.V."/>
            <person name="Kema G.H.J."/>
        </authorList>
    </citation>
    <scope>NUCLEOTIDE SEQUENCE [LARGE SCALE GENOMIC DNA]</scope>
    <source>
        <strain evidence="2">CBS 115943 / IPO323</strain>
    </source>
</reference>
<dbReference type="STRING" id="336722.F9XKI8"/>
<organism evidence="1 2">
    <name type="scientific">Zymoseptoria tritici (strain CBS 115943 / IPO323)</name>
    <name type="common">Speckled leaf blotch fungus</name>
    <name type="synonym">Septoria tritici</name>
    <dbReference type="NCBI Taxonomy" id="336722"/>
    <lineage>
        <taxon>Eukaryota</taxon>
        <taxon>Fungi</taxon>
        <taxon>Dikarya</taxon>
        <taxon>Ascomycota</taxon>
        <taxon>Pezizomycotina</taxon>
        <taxon>Dothideomycetes</taxon>
        <taxon>Dothideomycetidae</taxon>
        <taxon>Mycosphaerellales</taxon>
        <taxon>Mycosphaerellaceae</taxon>
        <taxon>Zymoseptoria</taxon>
    </lineage>
</organism>
<dbReference type="OrthoDB" id="3946596at2759"/>
<accession>F9XKI8</accession>
<dbReference type="EMBL" id="CM001205">
    <property type="protein sequence ID" value="EGP84231.1"/>
    <property type="molecule type" value="Genomic_DNA"/>
</dbReference>
<dbReference type="HOGENOM" id="CLU_1856867_0_0_1"/>
<dbReference type="Proteomes" id="UP000008062">
    <property type="component" value="Chromosome 10"/>
</dbReference>
<gene>
    <name evidence="1" type="ORF">MYCGRDRAFT_95996</name>
</gene>
<name>F9XKI8_ZYMTI</name>
<protein>
    <submittedName>
        <fullName evidence="1">Uncharacterized protein</fullName>
    </submittedName>
</protein>
<dbReference type="AlphaFoldDB" id="F9XKI8"/>
<dbReference type="RefSeq" id="XP_003849255.1">
    <property type="nucleotide sequence ID" value="XM_003849207.1"/>
</dbReference>
<dbReference type="KEGG" id="ztr:MYCGRDRAFT_95996"/>
<dbReference type="InParanoid" id="F9XKI8"/>